<sequence length="303" mass="34653">MSNFIEKTKGRKAIYALTKSIRAEEESAIKAARIRMARNMLKAGFANIIYRATGLSVDECENKEEKSSKCSNKRDGMKKWRIIRGYTQEELAKELDTGGPQIHYYEQGSTMFGERLWEIARKLSVNAEDLVTGENCCEDEDTDNEGEKELLSWARELQKINNQESRDELDIWIEFLSQRRQIYKKIDKAEGIKVANNLRNREQSGGGSALFDREIVAVLLGAVHDRKQAQDVANNLMDDCPGIGEILGREIDDLKMIDGMTEHAIECVKEAYKRALREGLKRGPVMDSQEKLIEYVRVSMSYR</sequence>
<evidence type="ECO:0000313" key="2">
    <source>
        <dbReference type="EMBL" id="GFY40403.1"/>
    </source>
</evidence>
<accession>A0A8X6WS93</accession>
<evidence type="ECO:0000259" key="1">
    <source>
        <dbReference type="PROSITE" id="PS50943"/>
    </source>
</evidence>
<dbReference type="CDD" id="cd00093">
    <property type="entry name" value="HTH_XRE"/>
    <property type="match status" value="1"/>
</dbReference>
<dbReference type="Pfam" id="PF01381">
    <property type="entry name" value="HTH_3"/>
    <property type="match status" value="1"/>
</dbReference>
<dbReference type="OrthoDB" id="7307616at2759"/>
<name>A0A8X6WS93_9ARAC</name>
<proteinExistence type="predicted"/>
<dbReference type="AlphaFoldDB" id="A0A8X6WS93"/>
<dbReference type="SMART" id="SM00530">
    <property type="entry name" value="HTH_XRE"/>
    <property type="match status" value="1"/>
</dbReference>
<dbReference type="Proteomes" id="UP000886998">
    <property type="component" value="Unassembled WGS sequence"/>
</dbReference>
<dbReference type="GO" id="GO:0003677">
    <property type="term" value="F:DNA binding"/>
    <property type="evidence" value="ECO:0007669"/>
    <property type="project" value="InterPro"/>
</dbReference>
<gene>
    <name evidence="2" type="primary">COM42_05095</name>
    <name evidence="2" type="ORF">TNIN_400321</name>
</gene>
<reference evidence="2" key="1">
    <citation type="submission" date="2020-08" db="EMBL/GenBank/DDBJ databases">
        <title>Multicomponent nature underlies the extraordinary mechanical properties of spider dragline silk.</title>
        <authorList>
            <person name="Kono N."/>
            <person name="Nakamura H."/>
            <person name="Mori M."/>
            <person name="Yoshida Y."/>
            <person name="Ohtoshi R."/>
            <person name="Malay A.D."/>
            <person name="Moran D.A.P."/>
            <person name="Tomita M."/>
            <person name="Numata K."/>
            <person name="Arakawa K."/>
        </authorList>
    </citation>
    <scope>NUCLEOTIDE SEQUENCE</scope>
</reference>
<dbReference type="InterPro" id="IPR010982">
    <property type="entry name" value="Lambda_DNA-bd_dom_sf"/>
</dbReference>
<dbReference type="SUPFAM" id="SSF47413">
    <property type="entry name" value="lambda repressor-like DNA-binding domains"/>
    <property type="match status" value="1"/>
</dbReference>
<dbReference type="InterPro" id="IPR001387">
    <property type="entry name" value="Cro/C1-type_HTH"/>
</dbReference>
<dbReference type="PROSITE" id="PS50943">
    <property type="entry name" value="HTH_CROC1"/>
    <property type="match status" value="1"/>
</dbReference>
<dbReference type="EMBL" id="BMAV01001883">
    <property type="protein sequence ID" value="GFY40403.1"/>
    <property type="molecule type" value="Genomic_DNA"/>
</dbReference>
<keyword evidence="3" id="KW-1185">Reference proteome</keyword>
<feature type="domain" description="HTH cro/C1-type" evidence="1">
    <location>
        <begin position="77"/>
        <end position="130"/>
    </location>
</feature>
<evidence type="ECO:0000313" key="3">
    <source>
        <dbReference type="Proteomes" id="UP000886998"/>
    </source>
</evidence>
<dbReference type="Gene3D" id="1.10.260.40">
    <property type="entry name" value="lambda repressor-like DNA-binding domains"/>
    <property type="match status" value="1"/>
</dbReference>
<comment type="caution">
    <text evidence="2">The sequence shown here is derived from an EMBL/GenBank/DDBJ whole genome shotgun (WGS) entry which is preliminary data.</text>
</comment>
<protein>
    <submittedName>
        <fullName evidence="2">Transcriptional regulator</fullName>
    </submittedName>
</protein>
<organism evidence="2 3">
    <name type="scientific">Trichonephila inaurata madagascariensis</name>
    <dbReference type="NCBI Taxonomy" id="2747483"/>
    <lineage>
        <taxon>Eukaryota</taxon>
        <taxon>Metazoa</taxon>
        <taxon>Ecdysozoa</taxon>
        <taxon>Arthropoda</taxon>
        <taxon>Chelicerata</taxon>
        <taxon>Arachnida</taxon>
        <taxon>Araneae</taxon>
        <taxon>Araneomorphae</taxon>
        <taxon>Entelegynae</taxon>
        <taxon>Araneoidea</taxon>
        <taxon>Nephilidae</taxon>
        <taxon>Trichonephila</taxon>
        <taxon>Trichonephila inaurata</taxon>
    </lineage>
</organism>